<evidence type="ECO:0000259" key="1">
    <source>
        <dbReference type="Pfam" id="PF13005"/>
    </source>
</evidence>
<name>A0ABV4NU21_9GAMM</name>
<organism evidence="2 3">
    <name type="scientific">Microbulbifer epialgicus</name>
    <dbReference type="NCBI Taxonomy" id="393907"/>
    <lineage>
        <taxon>Bacteria</taxon>
        <taxon>Pseudomonadati</taxon>
        <taxon>Pseudomonadota</taxon>
        <taxon>Gammaproteobacteria</taxon>
        <taxon>Cellvibrionales</taxon>
        <taxon>Microbulbiferaceae</taxon>
        <taxon>Microbulbifer</taxon>
    </lineage>
</organism>
<accession>A0ABV4NU21</accession>
<sequence length="100" mass="11329">MKTLIAKFFVVSALLTLLTGCKEEALTATVRTGDAYPREEIIHVLPESEKTCPHDGAELKLIGSEDHEQLDIIPAQIKVLRHKRLKYACPRLRSTHCHRQ</sequence>
<dbReference type="RefSeq" id="WP_371837177.1">
    <property type="nucleotide sequence ID" value="NZ_JBGMEK010000002.1"/>
</dbReference>
<keyword evidence="3" id="KW-1185">Reference proteome</keyword>
<comment type="caution">
    <text evidence="2">The sequence shown here is derived from an EMBL/GenBank/DDBJ whole genome shotgun (WGS) entry which is preliminary data.</text>
</comment>
<evidence type="ECO:0000313" key="3">
    <source>
        <dbReference type="Proteomes" id="UP001569428"/>
    </source>
</evidence>
<evidence type="ECO:0000313" key="2">
    <source>
        <dbReference type="EMBL" id="MFA0809557.1"/>
    </source>
</evidence>
<keyword evidence="2" id="KW-0863">Zinc-finger</keyword>
<proteinExistence type="predicted"/>
<dbReference type="PROSITE" id="PS51257">
    <property type="entry name" value="PROKAR_LIPOPROTEIN"/>
    <property type="match status" value="1"/>
</dbReference>
<dbReference type="EMBL" id="JBGMEK010000002">
    <property type="protein sequence ID" value="MFA0809557.1"/>
    <property type="molecule type" value="Genomic_DNA"/>
</dbReference>
<keyword evidence="2" id="KW-0479">Metal-binding</keyword>
<dbReference type="Proteomes" id="UP001569428">
    <property type="component" value="Unassembled WGS sequence"/>
</dbReference>
<feature type="domain" description="Transposase IS66 zinc-finger binding" evidence="1">
    <location>
        <begin position="49"/>
        <end position="91"/>
    </location>
</feature>
<gene>
    <name evidence="2" type="ORF">ACCI49_01380</name>
</gene>
<dbReference type="GO" id="GO:0008270">
    <property type="term" value="F:zinc ion binding"/>
    <property type="evidence" value="ECO:0007669"/>
    <property type="project" value="UniProtKB-KW"/>
</dbReference>
<reference evidence="2 3" key="1">
    <citation type="submission" date="2024-08" db="EMBL/GenBank/DDBJ databases">
        <authorList>
            <person name="Ishaq N."/>
        </authorList>
    </citation>
    <scope>NUCLEOTIDE SEQUENCE [LARGE SCALE GENOMIC DNA]</scope>
    <source>
        <strain evidence="2 3">DSM 18651</strain>
    </source>
</reference>
<protein>
    <submittedName>
        <fullName evidence="2">IS66 family transposase zinc-finger binding domain-containing protein</fullName>
    </submittedName>
</protein>
<dbReference type="Pfam" id="PF13005">
    <property type="entry name" value="zf-IS66"/>
    <property type="match status" value="1"/>
</dbReference>
<dbReference type="InterPro" id="IPR024474">
    <property type="entry name" value="Znf_dom_IS66"/>
</dbReference>
<keyword evidence="2" id="KW-0862">Zinc</keyword>